<evidence type="ECO:0000256" key="9">
    <source>
        <dbReference type="RuleBase" id="RU003357"/>
    </source>
</evidence>
<dbReference type="NCBIfam" id="TIGR04057">
    <property type="entry name" value="SusC_RagA_signa"/>
    <property type="match status" value="1"/>
</dbReference>
<evidence type="ECO:0000256" key="5">
    <source>
        <dbReference type="ARBA" id="ARBA00023077"/>
    </source>
</evidence>
<dbReference type="SUPFAM" id="SSF49464">
    <property type="entry name" value="Carboxypeptidase regulatory domain-like"/>
    <property type="match status" value="1"/>
</dbReference>
<protein>
    <submittedName>
        <fullName evidence="13">TonB-linked SusC/RagA family outer membrane protein</fullName>
    </submittedName>
</protein>
<dbReference type="Gene3D" id="2.40.170.20">
    <property type="entry name" value="TonB-dependent receptor, beta-barrel domain"/>
    <property type="match status" value="1"/>
</dbReference>
<dbReference type="Proteomes" id="UP000233782">
    <property type="component" value="Unassembled WGS sequence"/>
</dbReference>
<dbReference type="InterPro" id="IPR012910">
    <property type="entry name" value="Plug_dom"/>
</dbReference>
<dbReference type="InterPro" id="IPR036942">
    <property type="entry name" value="Beta-barrel_TonB_sf"/>
</dbReference>
<feature type="chain" id="PRO_5014801118" evidence="10">
    <location>
        <begin position="23"/>
        <end position="1040"/>
    </location>
</feature>
<comment type="similarity">
    <text evidence="8 9">Belongs to the TonB-dependent receptor family.</text>
</comment>
<keyword evidence="2 8" id="KW-0813">Transport</keyword>
<dbReference type="GO" id="GO:0009279">
    <property type="term" value="C:cell outer membrane"/>
    <property type="evidence" value="ECO:0007669"/>
    <property type="project" value="UniProtKB-SubCell"/>
</dbReference>
<evidence type="ECO:0000256" key="7">
    <source>
        <dbReference type="ARBA" id="ARBA00023237"/>
    </source>
</evidence>
<dbReference type="SUPFAM" id="SSF56935">
    <property type="entry name" value="Porins"/>
    <property type="match status" value="1"/>
</dbReference>
<dbReference type="InterPro" id="IPR039426">
    <property type="entry name" value="TonB-dep_rcpt-like"/>
</dbReference>
<keyword evidence="3 8" id="KW-1134">Transmembrane beta strand</keyword>
<keyword evidence="6 8" id="KW-0472">Membrane</keyword>
<evidence type="ECO:0000256" key="10">
    <source>
        <dbReference type="SAM" id="SignalP"/>
    </source>
</evidence>
<evidence type="ECO:0000256" key="3">
    <source>
        <dbReference type="ARBA" id="ARBA00022452"/>
    </source>
</evidence>
<gene>
    <name evidence="13" type="ORF">BD749_3528</name>
</gene>
<dbReference type="Pfam" id="PF13715">
    <property type="entry name" value="CarbopepD_reg_2"/>
    <property type="match status" value="1"/>
</dbReference>
<evidence type="ECO:0000256" key="1">
    <source>
        <dbReference type="ARBA" id="ARBA00004571"/>
    </source>
</evidence>
<name>A0A2N3U7D0_9BACT</name>
<comment type="caution">
    <text evidence="13">The sequence shown here is derived from an EMBL/GenBank/DDBJ whole genome shotgun (WGS) entry which is preliminary data.</text>
</comment>
<keyword evidence="7 8" id="KW-0998">Cell outer membrane</keyword>
<dbReference type="AlphaFoldDB" id="A0A2N3U7D0"/>
<evidence type="ECO:0000256" key="6">
    <source>
        <dbReference type="ARBA" id="ARBA00023136"/>
    </source>
</evidence>
<dbReference type="InterPro" id="IPR000531">
    <property type="entry name" value="Beta-barrel_TonB"/>
</dbReference>
<dbReference type="EMBL" id="PJMU01000004">
    <property type="protein sequence ID" value="PKV62647.1"/>
    <property type="molecule type" value="Genomic_DNA"/>
</dbReference>
<evidence type="ECO:0000313" key="14">
    <source>
        <dbReference type="Proteomes" id="UP000233782"/>
    </source>
</evidence>
<dbReference type="Gene3D" id="2.170.130.10">
    <property type="entry name" value="TonB-dependent receptor, plug domain"/>
    <property type="match status" value="1"/>
</dbReference>
<dbReference type="NCBIfam" id="TIGR04056">
    <property type="entry name" value="OMP_RagA_SusC"/>
    <property type="match status" value="1"/>
</dbReference>
<keyword evidence="4 8" id="KW-0812">Transmembrane</keyword>
<evidence type="ECO:0000256" key="8">
    <source>
        <dbReference type="PROSITE-ProRule" id="PRU01360"/>
    </source>
</evidence>
<dbReference type="Gene3D" id="2.60.40.1120">
    <property type="entry name" value="Carboxypeptidase-like, regulatory domain"/>
    <property type="match status" value="1"/>
</dbReference>
<dbReference type="InterPro" id="IPR008969">
    <property type="entry name" value="CarboxyPept-like_regulatory"/>
</dbReference>
<dbReference type="Pfam" id="PF00593">
    <property type="entry name" value="TonB_dep_Rec_b-barrel"/>
    <property type="match status" value="1"/>
</dbReference>
<feature type="signal peptide" evidence="10">
    <location>
        <begin position="1"/>
        <end position="22"/>
    </location>
</feature>
<dbReference type="InterPro" id="IPR023996">
    <property type="entry name" value="TonB-dep_OMP_SusC/RagA"/>
</dbReference>
<dbReference type="OrthoDB" id="9768177at2"/>
<dbReference type="PROSITE" id="PS52016">
    <property type="entry name" value="TONB_DEPENDENT_REC_3"/>
    <property type="match status" value="1"/>
</dbReference>
<accession>A0A2N3U7D0</accession>
<keyword evidence="14" id="KW-1185">Reference proteome</keyword>
<keyword evidence="5 9" id="KW-0798">TonB box</keyword>
<evidence type="ECO:0000256" key="4">
    <source>
        <dbReference type="ARBA" id="ARBA00022692"/>
    </source>
</evidence>
<sequence length="1040" mass="115288">MKNTFTLILFMLFVLGSSGAWAQQRQVSGRVTASDTGEGMPGVSVALKGTTTGVSTDAEGNYQIQVPDNNAVLVFRFLGYQTREVTVGSQSTINVNLATDAQELGEVMVTALGITREKKALGYAAQGVQAKELTEHRQPNVLNAMQGKVAGATISSTGGAPGQGTKIQIRGINSIDVNKSNEPLFVIDGVIMDNSTSTFGQSADLRGMSNRLTDLNPDDIESINVLKGGAATALYGLRGANGVVVITTKSGQQGSLRVNYTGTVGIEEVNKFPDMQDTYTQGYSGVYDRNSFWPSWGPTVEEARRLDPTHPEKLYNHFKDAYEMGHQYRNSLSFSGGTEAITFLSSLSHFRHEGVLPFTNYENFSARLNTDFKISDKVRSGANFNYINSGGFRYNADRFNESLSYWSPRWDVKDFRKPDGTMQSYGNDNPLYGAATNRMEDDVNRFIGSFHVGYSPVSWLDLSYRVGLDNYTDDRTRTAPGPRGIADERVYEDNEQGFVYEYTTKFRTINSSFLATANTKFGENFNATFRLGHELYDRRVKGFGVEGDNLTVYDYFDLRNARLLRSTQTQSDYRLMGIFGEASVDYGNFLFLTLTGRNDITSTLRKPNNSFFYPSVSLSYVFSDHLQLPSVINQSKLRLSYAGIGKDASEYATSSGFAPYNSLPTGYTGFTRAALLGNEALKPEFTNTFEAGLEMAFLDNRLGFDFTYYHSLSKDLIINIDVASSTGYVRAAVNSGKMRNRGVELVLNATPVRTESFTWDTKLIFSANRNKILSIREGLTEIPYASQFGYVGSTVTMKLIPGQPFGNIYGSHWQRYYGPGEEPDPLFIDTDRPIVIGENGFPVRAPLTSQKILGNSQPDWIGGLTNTFTYKNLSLTSLFDARVGHERYNQMGNFFSAFGIAEYTENRNEFKVFEGVLADGTPNTKQVWLGQGIGPDGVGYGDGFYRRFHRGVSENFVEDASWVRLRSLTLSYTLPNSWFEKTFIRNSSVGLTGNNLILWTDFSGFDPENSATPSGSNVDGFAGFTYPAVRSYLFTLNVGF</sequence>
<comment type="subcellular location">
    <subcellularLocation>
        <location evidence="1 8">Cell outer membrane</location>
        <topology evidence="1 8">Multi-pass membrane protein</topology>
    </subcellularLocation>
</comment>
<dbReference type="InterPro" id="IPR037066">
    <property type="entry name" value="Plug_dom_sf"/>
</dbReference>
<dbReference type="InterPro" id="IPR023997">
    <property type="entry name" value="TonB-dep_OMP_SusC/RagA_CS"/>
</dbReference>
<organism evidence="13 14">
    <name type="scientific">Pontibacter ramchanderi</name>
    <dbReference type="NCBI Taxonomy" id="1179743"/>
    <lineage>
        <taxon>Bacteria</taxon>
        <taxon>Pseudomonadati</taxon>
        <taxon>Bacteroidota</taxon>
        <taxon>Cytophagia</taxon>
        <taxon>Cytophagales</taxon>
        <taxon>Hymenobacteraceae</taxon>
        <taxon>Pontibacter</taxon>
    </lineage>
</organism>
<reference evidence="13 14" key="1">
    <citation type="submission" date="2017-12" db="EMBL/GenBank/DDBJ databases">
        <title>Genomic Encyclopedia of Type Strains, Phase III (KMG-III): the genomes of soil and plant-associated and newly described type strains.</title>
        <authorList>
            <person name="Whitman W."/>
        </authorList>
    </citation>
    <scope>NUCLEOTIDE SEQUENCE [LARGE SCALE GENOMIC DNA]</scope>
    <source>
        <strain evidence="13 14">LP43</strain>
    </source>
</reference>
<dbReference type="RefSeq" id="WP_101446837.1">
    <property type="nucleotide sequence ID" value="NZ_PJMU01000004.1"/>
</dbReference>
<evidence type="ECO:0000259" key="12">
    <source>
        <dbReference type="Pfam" id="PF07715"/>
    </source>
</evidence>
<feature type="domain" description="TonB-dependent receptor-like beta-barrel" evidence="11">
    <location>
        <begin position="398"/>
        <end position="996"/>
    </location>
</feature>
<feature type="domain" description="TonB-dependent receptor plug" evidence="12">
    <location>
        <begin position="121"/>
        <end position="243"/>
    </location>
</feature>
<evidence type="ECO:0000256" key="2">
    <source>
        <dbReference type="ARBA" id="ARBA00022448"/>
    </source>
</evidence>
<keyword evidence="10" id="KW-0732">Signal</keyword>
<evidence type="ECO:0000313" key="13">
    <source>
        <dbReference type="EMBL" id="PKV62647.1"/>
    </source>
</evidence>
<dbReference type="Pfam" id="PF07715">
    <property type="entry name" value="Plug"/>
    <property type="match status" value="1"/>
</dbReference>
<proteinExistence type="inferred from homology"/>
<evidence type="ECO:0000259" key="11">
    <source>
        <dbReference type="Pfam" id="PF00593"/>
    </source>
</evidence>